<comment type="caution">
    <text evidence="1">The sequence shown here is derived from an EMBL/GenBank/DDBJ whole genome shotgun (WGS) entry which is preliminary data.</text>
</comment>
<evidence type="ECO:0008006" key="3">
    <source>
        <dbReference type="Google" id="ProtNLM"/>
    </source>
</evidence>
<dbReference type="AlphaFoldDB" id="A0A0B4ECZ3"/>
<organism evidence="1 2">
    <name type="scientific">Chryseobacterium taiwanense</name>
    <dbReference type="NCBI Taxonomy" id="363331"/>
    <lineage>
        <taxon>Bacteria</taxon>
        <taxon>Pseudomonadati</taxon>
        <taxon>Bacteroidota</taxon>
        <taxon>Flavobacteriia</taxon>
        <taxon>Flavobacteriales</taxon>
        <taxon>Weeksellaceae</taxon>
        <taxon>Chryseobacterium group</taxon>
        <taxon>Chryseobacterium</taxon>
    </lineage>
</organism>
<name>A0A0B4ECZ3_9FLAO</name>
<accession>A0A0B4ECZ3</accession>
<dbReference type="RefSeq" id="WP_039364952.1">
    <property type="nucleotide sequence ID" value="NZ_JWTA01000003.1"/>
</dbReference>
<protein>
    <recommendedName>
        <fullName evidence="3">Lipoprotein</fullName>
    </recommendedName>
</protein>
<evidence type="ECO:0000313" key="1">
    <source>
        <dbReference type="EMBL" id="KIC64508.1"/>
    </source>
</evidence>
<dbReference type="EMBL" id="JWTA01000003">
    <property type="protein sequence ID" value="KIC64508.1"/>
    <property type="molecule type" value="Genomic_DNA"/>
</dbReference>
<dbReference type="OrthoDB" id="965642at2"/>
<evidence type="ECO:0000313" key="2">
    <source>
        <dbReference type="Proteomes" id="UP000031167"/>
    </source>
</evidence>
<dbReference type="PROSITE" id="PS51257">
    <property type="entry name" value="PROKAR_LIPOPROTEIN"/>
    <property type="match status" value="1"/>
</dbReference>
<keyword evidence="2" id="KW-1185">Reference proteome</keyword>
<proteinExistence type="predicted"/>
<gene>
    <name evidence="1" type="ORF">RM51_02895</name>
</gene>
<reference evidence="1 2" key="1">
    <citation type="submission" date="2014-12" db="EMBL/GenBank/DDBJ databases">
        <title>Genome sequencing of Chryseobacterium taiwanense TPW19.</title>
        <authorList>
            <person name="Tan P.W."/>
            <person name="Chan K.-G."/>
        </authorList>
    </citation>
    <scope>NUCLEOTIDE SEQUENCE [LARGE SCALE GENOMIC DNA]</scope>
    <source>
        <strain evidence="1 2">TPW19</strain>
    </source>
</reference>
<dbReference type="STRING" id="363331.RM51_02895"/>
<sequence length="136" mass="15309">MKNVIRLSLICIIVALTSCKNEKTVDEELKEAAVNMNKLTPQVLSDGVRLDSVSALPNKIFKYNYTLTEDVKESVTPQEIEAFKSQAKEEAIKAVKTSADMEEFRNNDVTLHYSYSDKKGKPTADFTITPAEYKIK</sequence>
<dbReference type="Proteomes" id="UP000031167">
    <property type="component" value="Unassembled WGS sequence"/>
</dbReference>